<evidence type="ECO:0000313" key="10">
    <source>
        <dbReference type="EMBL" id="EDV97438.1"/>
    </source>
</evidence>
<evidence type="ECO:0000256" key="7">
    <source>
        <dbReference type="ARBA" id="ARBA00023170"/>
    </source>
</evidence>
<dbReference type="InParanoid" id="B4IXA6"/>
<dbReference type="GO" id="GO:0007165">
    <property type="term" value="P:signal transduction"/>
    <property type="evidence" value="ECO:0007669"/>
    <property type="project" value="UniProtKB-KW"/>
</dbReference>
<dbReference type="InterPro" id="IPR009318">
    <property type="entry name" value="Gustatory_rcpt"/>
</dbReference>
<dbReference type="OrthoDB" id="5800391at2759"/>
<keyword evidence="7" id="KW-0675">Receptor</keyword>
<keyword evidence="8" id="KW-0807">Transducer</keyword>
<keyword evidence="3" id="KW-1003">Cell membrane</keyword>
<evidence type="ECO:0000256" key="5">
    <source>
        <dbReference type="ARBA" id="ARBA00022989"/>
    </source>
</evidence>
<comment type="similarity">
    <text evidence="2">Belongs to the insect chemoreceptor superfamily. Gustatory receptor (GR) family. Gr5a subfamily.</text>
</comment>
<feature type="transmembrane region" description="Helical" evidence="9">
    <location>
        <begin position="169"/>
        <end position="189"/>
    </location>
</feature>
<feature type="transmembrane region" description="Helical" evidence="9">
    <location>
        <begin position="83"/>
        <end position="102"/>
    </location>
</feature>
<dbReference type="PANTHER" id="PTHR21421:SF34">
    <property type="entry name" value="GUSTATORY RECEPTOR FOR SUGAR TASTE 61A-RELATED"/>
    <property type="match status" value="1"/>
</dbReference>
<accession>B4IXA6</accession>
<evidence type="ECO:0000256" key="9">
    <source>
        <dbReference type="SAM" id="Phobius"/>
    </source>
</evidence>
<evidence type="ECO:0000256" key="1">
    <source>
        <dbReference type="ARBA" id="ARBA00004651"/>
    </source>
</evidence>
<feature type="transmembrane region" description="Helical" evidence="9">
    <location>
        <begin position="52"/>
        <end position="71"/>
    </location>
</feature>
<dbReference type="GO" id="GO:0005886">
    <property type="term" value="C:plasma membrane"/>
    <property type="evidence" value="ECO:0007669"/>
    <property type="project" value="UniProtKB-SubCell"/>
</dbReference>
<evidence type="ECO:0000256" key="6">
    <source>
        <dbReference type="ARBA" id="ARBA00023136"/>
    </source>
</evidence>
<dbReference type="Pfam" id="PF06151">
    <property type="entry name" value="Trehalose_recp"/>
    <property type="match status" value="2"/>
</dbReference>
<name>B4IXA6_DROGR</name>
<keyword evidence="4 9" id="KW-0812">Transmembrane</keyword>
<dbReference type="PhylomeDB" id="B4IXA6"/>
<evidence type="ECO:0000256" key="8">
    <source>
        <dbReference type="ARBA" id="ARBA00023224"/>
    </source>
</evidence>
<proteinExistence type="inferred from homology"/>
<keyword evidence="5 9" id="KW-1133">Transmembrane helix</keyword>
<dbReference type="eggNOG" id="ENOG502QTKP">
    <property type="taxonomic scope" value="Eukaryota"/>
</dbReference>
<dbReference type="Proteomes" id="UP000001070">
    <property type="component" value="Unassembled WGS sequence"/>
</dbReference>
<evidence type="ECO:0000256" key="4">
    <source>
        <dbReference type="ARBA" id="ARBA00022692"/>
    </source>
</evidence>
<sequence length="272" mass="31916">MKGQTSWKLLHIFRSKRVNQVDDHENSSAKEIDDDQRAKPTDYAQLDIFHRAVYPIMLLGQCFAVMPLTGIWQANPRHHSEELCWWLAPVLYGFMDLFIIMISKGLSYRFEQISNRIRLLEQADQVPQSTFIKIREDYVRMCQLLERVDNAFSLMIIFNKLRWPINYVYHWYSMLFLVSRTACVFLTAATINDESKSALAVLRRVSGNNWCIEVERLIFQMFTQTVALSGKKFYFLTRRLLLGMAGIIVTYELVLLQFDEPNRRKGLQPLCA</sequence>
<dbReference type="PANTHER" id="PTHR21421">
    <property type="entry name" value="GUSTATORY RECEPTOR"/>
    <property type="match status" value="1"/>
</dbReference>
<reference evidence="10 11" key="1">
    <citation type="journal article" date="2007" name="Nature">
        <title>Evolution of genes and genomes on the Drosophila phylogeny.</title>
        <authorList>
            <consortium name="Drosophila 12 Genomes Consortium"/>
            <person name="Clark A.G."/>
            <person name="Eisen M.B."/>
            <person name="Smith D.R."/>
            <person name="Bergman C.M."/>
            <person name="Oliver B."/>
            <person name="Markow T.A."/>
            <person name="Kaufman T.C."/>
            <person name="Kellis M."/>
            <person name="Gelbart W."/>
            <person name="Iyer V.N."/>
            <person name="Pollard D.A."/>
            <person name="Sackton T.B."/>
            <person name="Larracuente A.M."/>
            <person name="Singh N.D."/>
            <person name="Abad J.P."/>
            <person name="Abt D.N."/>
            <person name="Adryan B."/>
            <person name="Aguade M."/>
            <person name="Akashi H."/>
            <person name="Anderson W.W."/>
            <person name="Aquadro C.F."/>
            <person name="Ardell D.H."/>
            <person name="Arguello R."/>
            <person name="Artieri C.G."/>
            <person name="Barbash D.A."/>
            <person name="Barker D."/>
            <person name="Barsanti P."/>
            <person name="Batterham P."/>
            <person name="Batzoglou S."/>
            <person name="Begun D."/>
            <person name="Bhutkar A."/>
            <person name="Blanco E."/>
            <person name="Bosak S.A."/>
            <person name="Bradley R.K."/>
            <person name="Brand A.D."/>
            <person name="Brent M.R."/>
            <person name="Brooks A.N."/>
            <person name="Brown R.H."/>
            <person name="Butlin R.K."/>
            <person name="Caggese C."/>
            <person name="Calvi B.R."/>
            <person name="Bernardo de Carvalho A."/>
            <person name="Caspi A."/>
            <person name="Castrezana S."/>
            <person name="Celniker S.E."/>
            <person name="Chang J.L."/>
            <person name="Chapple C."/>
            <person name="Chatterji S."/>
            <person name="Chinwalla A."/>
            <person name="Civetta A."/>
            <person name="Clifton S.W."/>
            <person name="Comeron J.M."/>
            <person name="Costello J.C."/>
            <person name="Coyne J.A."/>
            <person name="Daub J."/>
            <person name="David R.G."/>
            <person name="Delcher A.L."/>
            <person name="Delehaunty K."/>
            <person name="Do C.B."/>
            <person name="Ebling H."/>
            <person name="Edwards K."/>
            <person name="Eickbush T."/>
            <person name="Evans J.D."/>
            <person name="Filipski A."/>
            <person name="Findeiss S."/>
            <person name="Freyhult E."/>
            <person name="Fulton L."/>
            <person name="Fulton R."/>
            <person name="Garcia A.C."/>
            <person name="Gardiner A."/>
            <person name="Garfield D.A."/>
            <person name="Garvin B.E."/>
            <person name="Gibson G."/>
            <person name="Gilbert D."/>
            <person name="Gnerre S."/>
            <person name="Godfrey J."/>
            <person name="Good R."/>
            <person name="Gotea V."/>
            <person name="Gravely B."/>
            <person name="Greenberg A.J."/>
            <person name="Griffiths-Jones S."/>
            <person name="Gross S."/>
            <person name="Guigo R."/>
            <person name="Gustafson E.A."/>
            <person name="Haerty W."/>
            <person name="Hahn M.W."/>
            <person name="Halligan D.L."/>
            <person name="Halpern A.L."/>
            <person name="Halter G.M."/>
            <person name="Han M.V."/>
            <person name="Heger A."/>
            <person name="Hillier L."/>
            <person name="Hinrichs A.S."/>
            <person name="Holmes I."/>
            <person name="Hoskins R.A."/>
            <person name="Hubisz M.J."/>
            <person name="Hultmark D."/>
            <person name="Huntley M.A."/>
            <person name="Jaffe D.B."/>
            <person name="Jagadeeshan S."/>
            <person name="Jeck W.R."/>
            <person name="Johnson J."/>
            <person name="Jones C.D."/>
            <person name="Jordan W.C."/>
            <person name="Karpen G.H."/>
            <person name="Kataoka E."/>
            <person name="Keightley P.D."/>
            <person name="Kheradpour P."/>
            <person name="Kirkness E.F."/>
            <person name="Koerich L.B."/>
            <person name="Kristiansen K."/>
            <person name="Kudrna D."/>
            <person name="Kulathinal R.J."/>
            <person name="Kumar S."/>
            <person name="Kwok R."/>
            <person name="Lander E."/>
            <person name="Langley C.H."/>
            <person name="Lapoint R."/>
            <person name="Lazzaro B.P."/>
            <person name="Lee S.J."/>
            <person name="Levesque L."/>
            <person name="Li R."/>
            <person name="Lin C.F."/>
            <person name="Lin M.F."/>
            <person name="Lindblad-Toh K."/>
            <person name="Llopart A."/>
            <person name="Long M."/>
            <person name="Low L."/>
            <person name="Lozovsky E."/>
            <person name="Lu J."/>
            <person name="Luo M."/>
            <person name="Machado C.A."/>
            <person name="Makalowski W."/>
            <person name="Marzo M."/>
            <person name="Matsuda M."/>
            <person name="Matzkin L."/>
            <person name="McAllister B."/>
            <person name="McBride C.S."/>
            <person name="McKernan B."/>
            <person name="McKernan K."/>
            <person name="Mendez-Lago M."/>
            <person name="Minx P."/>
            <person name="Mollenhauer M.U."/>
            <person name="Montooth K."/>
            <person name="Mount S.M."/>
            <person name="Mu X."/>
            <person name="Myers E."/>
            <person name="Negre B."/>
            <person name="Newfeld S."/>
            <person name="Nielsen R."/>
            <person name="Noor M.A."/>
            <person name="O'Grady P."/>
            <person name="Pachter L."/>
            <person name="Papaceit M."/>
            <person name="Parisi M.J."/>
            <person name="Parisi M."/>
            <person name="Parts L."/>
            <person name="Pedersen J.S."/>
            <person name="Pesole G."/>
            <person name="Phillippy A.M."/>
            <person name="Ponting C.P."/>
            <person name="Pop M."/>
            <person name="Porcelli D."/>
            <person name="Powell J.R."/>
            <person name="Prohaska S."/>
            <person name="Pruitt K."/>
            <person name="Puig M."/>
            <person name="Quesneville H."/>
            <person name="Ram K.R."/>
            <person name="Rand D."/>
            <person name="Rasmussen M.D."/>
            <person name="Reed L.K."/>
            <person name="Reenan R."/>
            <person name="Reily A."/>
            <person name="Remington K.A."/>
            <person name="Rieger T.T."/>
            <person name="Ritchie M.G."/>
            <person name="Robin C."/>
            <person name="Rogers Y.H."/>
            <person name="Rohde C."/>
            <person name="Rozas J."/>
            <person name="Rubenfield M.J."/>
            <person name="Ruiz A."/>
            <person name="Russo S."/>
            <person name="Salzberg S.L."/>
            <person name="Sanchez-Gracia A."/>
            <person name="Saranga D.J."/>
            <person name="Sato H."/>
            <person name="Schaeffer S.W."/>
            <person name="Schatz M.C."/>
            <person name="Schlenke T."/>
            <person name="Schwartz R."/>
            <person name="Segarra C."/>
            <person name="Singh R.S."/>
            <person name="Sirot L."/>
            <person name="Sirota M."/>
            <person name="Sisneros N.B."/>
            <person name="Smith C.D."/>
            <person name="Smith T.F."/>
            <person name="Spieth J."/>
            <person name="Stage D.E."/>
            <person name="Stark A."/>
            <person name="Stephan W."/>
            <person name="Strausberg R.L."/>
            <person name="Strempel S."/>
            <person name="Sturgill D."/>
            <person name="Sutton G."/>
            <person name="Sutton G.G."/>
            <person name="Tao W."/>
            <person name="Teichmann S."/>
            <person name="Tobari Y.N."/>
            <person name="Tomimura Y."/>
            <person name="Tsolas J.M."/>
            <person name="Valente V.L."/>
            <person name="Venter E."/>
            <person name="Venter J.C."/>
            <person name="Vicario S."/>
            <person name="Vieira F.G."/>
            <person name="Vilella A.J."/>
            <person name="Villasante A."/>
            <person name="Walenz B."/>
            <person name="Wang J."/>
            <person name="Wasserman M."/>
            <person name="Watts T."/>
            <person name="Wilson D."/>
            <person name="Wilson R.K."/>
            <person name="Wing R.A."/>
            <person name="Wolfner M.F."/>
            <person name="Wong A."/>
            <person name="Wong G.K."/>
            <person name="Wu C.I."/>
            <person name="Wu G."/>
            <person name="Yamamoto D."/>
            <person name="Yang H.P."/>
            <person name="Yang S.P."/>
            <person name="Yorke J.A."/>
            <person name="Yoshida K."/>
            <person name="Zdobnov E."/>
            <person name="Zhang P."/>
            <person name="Zhang Y."/>
            <person name="Zimin A.V."/>
            <person name="Baldwin J."/>
            <person name="Abdouelleil A."/>
            <person name="Abdulkadir J."/>
            <person name="Abebe A."/>
            <person name="Abera B."/>
            <person name="Abreu J."/>
            <person name="Acer S.C."/>
            <person name="Aftuck L."/>
            <person name="Alexander A."/>
            <person name="An P."/>
            <person name="Anderson E."/>
            <person name="Anderson S."/>
            <person name="Arachi H."/>
            <person name="Azer M."/>
            <person name="Bachantsang P."/>
            <person name="Barry A."/>
            <person name="Bayul T."/>
            <person name="Berlin A."/>
            <person name="Bessette D."/>
            <person name="Bloom T."/>
            <person name="Blye J."/>
            <person name="Boguslavskiy L."/>
            <person name="Bonnet C."/>
            <person name="Boukhgalter B."/>
            <person name="Bourzgui I."/>
            <person name="Brown A."/>
            <person name="Cahill P."/>
            <person name="Channer S."/>
            <person name="Cheshatsang Y."/>
            <person name="Chuda L."/>
            <person name="Citroen M."/>
            <person name="Collymore A."/>
            <person name="Cooke P."/>
            <person name="Costello M."/>
            <person name="D'Aco K."/>
            <person name="Daza R."/>
            <person name="De Haan G."/>
            <person name="DeGray S."/>
            <person name="DeMaso C."/>
            <person name="Dhargay N."/>
            <person name="Dooley K."/>
            <person name="Dooley E."/>
            <person name="Doricent M."/>
            <person name="Dorje P."/>
            <person name="Dorjee K."/>
            <person name="Dupes A."/>
            <person name="Elong R."/>
            <person name="Falk J."/>
            <person name="Farina A."/>
            <person name="Faro S."/>
            <person name="Ferguson D."/>
            <person name="Fisher S."/>
            <person name="Foley C.D."/>
            <person name="Franke A."/>
            <person name="Friedrich D."/>
            <person name="Gadbois L."/>
            <person name="Gearin G."/>
            <person name="Gearin C.R."/>
            <person name="Giannoukos G."/>
            <person name="Goode T."/>
            <person name="Graham J."/>
            <person name="Grandbois E."/>
            <person name="Grewal S."/>
            <person name="Gyaltsen K."/>
            <person name="Hafez N."/>
            <person name="Hagos B."/>
            <person name="Hall J."/>
            <person name="Henson C."/>
            <person name="Hollinger A."/>
            <person name="Honan T."/>
            <person name="Huard M.D."/>
            <person name="Hughes L."/>
            <person name="Hurhula B."/>
            <person name="Husby M.E."/>
            <person name="Kamat A."/>
            <person name="Kanga B."/>
            <person name="Kashin S."/>
            <person name="Khazanovich D."/>
            <person name="Kisner P."/>
            <person name="Lance K."/>
            <person name="Lara M."/>
            <person name="Lee W."/>
            <person name="Lennon N."/>
            <person name="Letendre F."/>
            <person name="LeVine R."/>
            <person name="Lipovsky A."/>
            <person name="Liu X."/>
            <person name="Liu J."/>
            <person name="Liu S."/>
            <person name="Lokyitsang T."/>
            <person name="Lokyitsang Y."/>
            <person name="Lubonja R."/>
            <person name="Lui A."/>
            <person name="MacDonald P."/>
            <person name="Magnisalis V."/>
            <person name="Maru K."/>
            <person name="Matthews C."/>
            <person name="McCusker W."/>
            <person name="McDonough S."/>
            <person name="Mehta T."/>
            <person name="Meldrim J."/>
            <person name="Meneus L."/>
            <person name="Mihai O."/>
            <person name="Mihalev A."/>
            <person name="Mihova T."/>
            <person name="Mittelman R."/>
            <person name="Mlenga V."/>
            <person name="Montmayeur A."/>
            <person name="Mulrain L."/>
            <person name="Navidi A."/>
            <person name="Naylor J."/>
            <person name="Negash T."/>
            <person name="Nguyen T."/>
            <person name="Nguyen N."/>
            <person name="Nicol R."/>
            <person name="Norbu C."/>
            <person name="Norbu N."/>
            <person name="Novod N."/>
            <person name="O'Neill B."/>
            <person name="Osman S."/>
            <person name="Markiewicz E."/>
            <person name="Oyono O.L."/>
            <person name="Patti C."/>
            <person name="Phunkhang P."/>
            <person name="Pierre F."/>
            <person name="Priest M."/>
            <person name="Raghuraman S."/>
            <person name="Rege F."/>
            <person name="Reyes R."/>
            <person name="Rise C."/>
            <person name="Rogov P."/>
            <person name="Ross K."/>
            <person name="Ryan E."/>
            <person name="Settipalli S."/>
            <person name="Shea T."/>
            <person name="Sherpa N."/>
            <person name="Shi L."/>
            <person name="Shih D."/>
            <person name="Sparrow T."/>
            <person name="Spaulding J."/>
            <person name="Stalker J."/>
            <person name="Stange-Thomann N."/>
            <person name="Stavropoulos S."/>
            <person name="Stone C."/>
            <person name="Strader C."/>
            <person name="Tesfaye S."/>
            <person name="Thomson T."/>
            <person name="Thoulutsang Y."/>
            <person name="Thoulutsang D."/>
            <person name="Topham K."/>
            <person name="Topping I."/>
            <person name="Tsamla T."/>
            <person name="Vassiliev H."/>
            <person name="Vo A."/>
            <person name="Wangchuk T."/>
            <person name="Wangdi T."/>
            <person name="Weiand M."/>
            <person name="Wilkinson J."/>
            <person name="Wilson A."/>
            <person name="Yadav S."/>
            <person name="Young G."/>
            <person name="Yu Q."/>
            <person name="Zembek L."/>
            <person name="Zhong D."/>
            <person name="Zimmer A."/>
            <person name="Zwirko Z."/>
            <person name="Jaffe D.B."/>
            <person name="Alvarez P."/>
            <person name="Brockman W."/>
            <person name="Butler J."/>
            <person name="Chin C."/>
            <person name="Gnerre S."/>
            <person name="Grabherr M."/>
            <person name="Kleber M."/>
            <person name="Mauceli E."/>
            <person name="MacCallum I."/>
        </authorList>
    </citation>
    <scope>NUCLEOTIDE SEQUENCE [LARGE SCALE GENOMIC DNA]</scope>
    <source>
        <strain evidence="11">Tucson 15287-2541.00</strain>
    </source>
</reference>
<keyword evidence="6 9" id="KW-0472">Membrane</keyword>
<dbReference type="AlphaFoldDB" id="B4IXA6"/>
<feature type="transmembrane region" description="Helical" evidence="9">
    <location>
        <begin position="240"/>
        <end position="258"/>
    </location>
</feature>
<keyword evidence="11" id="KW-1185">Reference proteome</keyword>
<organism evidence="11">
    <name type="scientific">Drosophila grimshawi</name>
    <name type="common">Hawaiian fruit fly</name>
    <name type="synonym">Idiomyia grimshawi</name>
    <dbReference type="NCBI Taxonomy" id="7222"/>
    <lineage>
        <taxon>Eukaryota</taxon>
        <taxon>Metazoa</taxon>
        <taxon>Ecdysozoa</taxon>
        <taxon>Arthropoda</taxon>
        <taxon>Hexapoda</taxon>
        <taxon>Insecta</taxon>
        <taxon>Pterygota</taxon>
        <taxon>Neoptera</taxon>
        <taxon>Endopterygota</taxon>
        <taxon>Diptera</taxon>
        <taxon>Brachycera</taxon>
        <taxon>Muscomorpha</taxon>
        <taxon>Ephydroidea</taxon>
        <taxon>Drosophilidae</taxon>
        <taxon>Drosophila</taxon>
        <taxon>Hawaiian Drosophila</taxon>
    </lineage>
</organism>
<evidence type="ECO:0000313" key="11">
    <source>
        <dbReference type="Proteomes" id="UP000001070"/>
    </source>
</evidence>
<dbReference type="EMBL" id="CH916366">
    <property type="protein sequence ID" value="EDV97438.1"/>
    <property type="molecule type" value="Genomic_DNA"/>
</dbReference>
<protein>
    <submittedName>
        <fullName evidence="10">GH14695</fullName>
    </submittedName>
</protein>
<evidence type="ECO:0000256" key="2">
    <source>
        <dbReference type="ARBA" id="ARBA00005327"/>
    </source>
</evidence>
<dbReference type="HOGENOM" id="CLU_1024035_0_0_1"/>
<dbReference type="GO" id="GO:0033041">
    <property type="term" value="F:sweet taste receptor activity"/>
    <property type="evidence" value="ECO:0007669"/>
    <property type="project" value="TreeGrafter"/>
</dbReference>
<comment type="subcellular location">
    <subcellularLocation>
        <location evidence="1">Cell membrane</location>
        <topology evidence="1">Multi-pass membrane protein</topology>
    </subcellularLocation>
</comment>
<evidence type="ECO:0000256" key="3">
    <source>
        <dbReference type="ARBA" id="ARBA00022475"/>
    </source>
</evidence>
<gene>
    <name evidence="10" type="primary">Dgri\GH14695</name>
    <name evidence="10" type="ORF">Dgri_GH14695</name>
</gene>